<protein>
    <submittedName>
        <fullName evidence="2">Uncharacterized protein</fullName>
    </submittedName>
</protein>
<name>A0AAD6Y8H3_9AGAR</name>
<feature type="region of interest" description="Disordered" evidence="1">
    <location>
        <begin position="46"/>
        <end position="69"/>
    </location>
</feature>
<sequence>MTRQTALCFLPITVHYCAFSSTYSPNTPSMQASSASVLSDAVRSSCNLESSNSPPSASGYQHPHPNSDAREMKLSFRSDVTFPSNAAEAQQLLHVLYARSETRRLEKRAASRRIHEQLVYLSFLQHELNRAAERAQEADKDLGLARATIRAAGLPVPFGVEDCAFCSELYYATY</sequence>
<dbReference type="EMBL" id="JARJCW010000044">
    <property type="protein sequence ID" value="KAJ7205309.1"/>
    <property type="molecule type" value="Genomic_DNA"/>
</dbReference>
<evidence type="ECO:0000256" key="1">
    <source>
        <dbReference type="SAM" id="MobiDB-lite"/>
    </source>
</evidence>
<accession>A0AAD6Y8H3</accession>
<keyword evidence="3" id="KW-1185">Reference proteome</keyword>
<evidence type="ECO:0000313" key="2">
    <source>
        <dbReference type="EMBL" id="KAJ7205309.1"/>
    </source>
</evidence>
<dbReference type="AlphaFoldDB" id="A0AAD6Y8H3"/>
<feature type="compositionally biased region" description="Polar residues" evidence="1">
    <location>
        <begin position="46"/>
        <end position="59"/>
    </location>
</feature>
<reference evidence="2" key="1">
    <citation type="submission" date="2023-03" db="EMBL/GenBank/DDBJ databases">
        <title>Massive genome expansion in bonnet fungi (Mycena s.s.) driven by repeated elements and novel gene families across ecological guilds.</title>
        <authorList>
            <consortium name="Lawrence Berkeley National Laboratory"/>
            <person name="Harder C.B."/>
            <person name="Miyauchi S."/>
            <person name="Viragh M."/>
            <person name="Kuo A."/>
            <person name="Thoen E."/>
            <person name="Andreopoulos B."/>
            <person name="Lu D."/>
            <person name="Skrede I."/>
            <person name="Drula E."/>
            <person name="Henrissat B."/>
            <person name="Morin E."/>
            <person name="Kohler A."/>
            <person name="Barry K."/>
            <person name="LaButti K."/>
            <person name="Morin E."/>
            <person name="Salamov A."/>
            <person name="Lipzen A."/>
            <person name="Mereny Z."/>
            <person name="Hegedus B."/>
            <person name="Baldrian P."/>
            <person name="Stursova M."/>
            <person name="Weitz H."/>
            <person name="Taylor A."/>
            <person name="Grigoriev I.V."/>
            <person name="Nagy L.G."/>
            <person name="Martin F."/>
            <person name="Kauserud H."/>
        </authorList>
    </citation>
    <scope>NUCLEOTIDE SEQUENCE</scope>
    <source>
        <strain evidence="2">9144</strain>
    </source>
</reference>
<organism evidence="2 3">
    <name type="scientific">Mycena pura</name>
    <dbReference type="NCBI Taxonomy" id="153505"/>
    <lineage>
        <taxon>Eukaryota</taxon>
        <taxon>Fungi</taxon>
        <taxon>Dikarya</taxon>
        <taxon>Basidiomycota</taxon>
        <taxon>Agaricomycotina</taxon>
        <taxon>Agaricomycetes</taxon>
        <taxon>Agaricomycetidae</taxon>
        <taxon>Agaricales</taxon>
        <taxon>Marasmiineae</taxon>
        <taxon>Mycenaceae</taxon>
        <taxon>Mycena</taxon>
    </lineage>
</organism>
<comment type="caution">
    <text evidence="2">The sequence shown here is derived from an EMBL/GenBank/DDBJ whole genome shotgun (WGS) entry which is preliminary data.</text>
</comment>
<gene>
    <name evidence="2" type="ORF">GGX14DRAFT_569059</name>
</gene>
<proteinExistence type="predicted"/>
<dbReference type="Proteomes" id="UP001219525">
    <property type="component" value="Unassembled WGS sequence"/>
</dbReference>
<evidence type="ECO:0000313" key="3">
    <source>
        <dbReference type="Proteomes" id="UP001219525"/>
    </source>
</evidence>